<accession>A0A8V5FIP9</accession>
<gene>
    <name evidence="3" type="primary">MRPL23</name>
</gene>
<evidence type="ECO:0000313" key="3">
    <source>
        <dbReference type="Ensembl" id="ENSMUNP00000022841.1"/>
    </source>
</evidence>
<dbReference type="Proteomes" id="UP000694405">
    <property type="component" value="Chromosome 4"/>
</dbReference>
<proteinExistence type="predicted"/>
<feature type="compositionally biased region" description="Basic and acidic residues" evidence="1">
    <location>
        <begin position="119"/>
        <end position="151"/>
    </location>
</feature>
<keyword evidence="2" id="KW-0812">Transmembrane</keyword>
<reference evidence="3" key="2">
    <citation type="submission" date="2025-08" db="UniProtKB">
        <authorList>
            <consortium name="Ensembl"/>
        </authorList>
    </citation>
    <scope>IDENTIFICATION</scope>
</reference>
<evidence type="ECO:0000256" key="1">
    <source>
        <dbReference type="SAM" id="MobiDB-lite"/>
    </source>
</evidence>
<reference evidence="3" key="3">
    <citation type="submission" date="2025-09" db="UniProtKB">
        <authorList>
            <consortium name="Ensembl"/>
        </authorList>
    </citation>
    <scope>IDENTIFICATION</scope>
</reference>
<dbReference type="AlphaFoldDB" id="A0A8V5FIP9"/>
<sequence>MCRIITLPLFFRCVSIISLTCFGWFLFFFFLTLDLRAFDGRAYPDKFLDITVSPHIDEKGLLLAMQHAVPRQTKLSEQKDFFASACLFSQDFLLAQICQGQGQTFQFPNLFPEKEEDAETRSHDDFRNKYMESEKQRQEGDPRRGGVPDWF</sequence>
<reference evidence="3" key="1">
    <citation type="submission" date="2020-03" db="EMBL/GenBank/DDBJ databases">
        <title>Melopsittacus undulatus (budgerigar) genome, bMelUnd1, maternal haplotype with Z.</title>
        <authorList>
            <person name="Gedman G."/>
            <person name="Mountcastle J."/>
            <person name="Haase B."/>
            <person name="Formenti G."/>
            <person name="Wright T."/>
            <person name="Apodaca J."/>
            <person name="Pelan S."/>
            <person name="Chow W."/>
            <person name="Rhie A."/>
            <person name="Howe K."/>
            <person name="Fedrigo O."/>
            <person name="Jarvis E.D."/>
        </authorList>
    </citation>
    <scope>NUCLEOTIDE SEQUENCE [LARGE SCALE GENOMIC DNA]</scope>
</reference>
<protein>
    <submittedName>
        <fullName evidence="3">Uncharacterized protein</fullName>
    </submittedName>
</protein>
<dbReference type="Ensembl" id="ENSMUNT00000031828.1">
    <property type="protein sequence ID" value="ENSMUNP00000022841.1"/>
    <property type="gene ID" value="ENSMUNG00000010089.2"/>
</dbReference>
<keyword evidence="2" id="KW-0472">Membrane</keyword>
<dbReference type="Gene3D" id="3.30.70.330">
    <property type="match status" value="1"/>
</dbReference>
<feature type="region of interest" description="Disordered" evidence="1">
    <location>
        <begin position="113"/>
        <end position="151"/>
    </location>
</feature>
<feature type="transmembrane region" description="Helical" evidence="2">
    <location>
        <begin position="9"/>
        <end position="31"/>
    </location>
</feature>
<organism evidence="3 4">
    <name type="scientific">Melopsittacus undulatus</name>
    <name type="common">Budgerigar</name>
    <name type="synonym">Psittacus undulatus</name>
    <dbReference type="NCBI Taxonomy" id="13146"/>
    <lineage>
        <taxon>Eukaryota</taxon>
        <taxon>Metazoa</taxon>
        <taxon>Chordata</taxon>
        <taxon>Craniata</taxon>
        <taxon>Vertebrata</taxon>
        <taxon>Euteleostomi</taxon>
        <taxon>Archelosauria</taxon>
        <taxon>Archosauria</taxon>
        <taxon>Dinosauria</taxon>
        <taxon>Saurischia</taxon>
        <taxon>Theropoda</taxon>
        <taxon>Coelurosauria</taxon>
        <taxon>Aves</taxon>
        <taxon>Neognathae</taxon>
        <taxon>Neoaves</taxon>
        <taxon>Telluraves</taxon>
        <taxon>Australaves</taxon>
        <taxon>Psittaciformes</taxon>
        <taxon>Psittaculidae</taxon>
        <taxon>Melopsittacus</taxon>
    </lineage>
</organism>
<dbReference type="InterPro" id="IPR012677">
    <property type="entry name" value="Nucleotide-bd_a/b_plait_sf"/>
</dbReference>
<keyword evidence="4" id="KW-1185">Reference proteome</keyword>
<name>A0A8V5FIP9_MELUD</name>
<evidence type="ECO:0000313" key="4">
    <source>
        <dbReference type="Proteomes" id="UP000694405"/>
    </source>
</evidence>
<keyword evidence="2" id="KW-1133">Transmembrane helix</keyword>
<evidence type="ECO:0000256" key="2">
    <source>
        <dbReference type="SAM" id="Phobius"/>
    </source>
</evidence>